<sequence>MPSKKKNSRTPSKVSNSAQNRAFSSSPAVSTSISSTLNSSNEQLLSSLDKASAKFPSLISRTAFIGTVVDTVVPKDSKPKDCLIWLPESAMGPSIYPGSHVSVSLYSMDKSAGGFSLSELSDECARNFGFDLADNLADEAGNFFAIATASASREVPQNGVRLSEDLSYTLGCPASGRTIFVCPVERNSSSETGNDERCGLTASISLDNYKELYLSPVYLNGKVEMEGALQSHLELFEKDSNGQIVNSNISTLKTPSLSMSKLSFSSLLQSLGHDSSRKCLETCIRSCLNRRNLLCGNFVRVPVAFRHYVFQVVVSKRL</sequence>
<dbReference type="Pfam" id="PF26429">
    <property type="entry name" value="DPBB_CI111"/>
    <property type="match status" value="1"/>
</dbReference>
<evidence type="ECO:0000313" key="3">
    <source>
        <dbReference type="EMBL" id="PIN24991.1"/>
    </source>
</evidence>
<protein>
    <recommendedName>
        <fullName evidence="2">CI111 double-psi beta barrel domain-containing protein</fullName>
    </recommendedName>
</protein>
<dbReference type="InterPro" id="IPR058958">
    <property type="entry name" value="DPBB_CI111"/>
</dbReference>
<evidence type="ECO:0000313" key="4">
    <source>
        <dbReference type="Proteomes" id="UP000231279"/>
    </source>
</evidence>
<dbReference type="AlphaFoldDB" id="A0A2G9I5F9"/>
<keyword evidence="4" id="KW-1185">Reference proteome</keyword>
<feature type="domain" description="CI111 double-psi beta barrel" evidence="2">
    <location>
        <begin position="47"/>
        <end position="184"/>
    </location>
</feature>
<proteinExistence type="predicted"/>
<reference evidence="4" key="1">
    <citation type="journal article" date="2018" name="Gigascience">
        <title>Genome assembly of the Pink Ipe (Handroanthus impetiginosus, Bignoniaceae), a highly valued, ecologically keystone Neotropical timber forest tree.</title>
        <authorList>
            <person name="Silva-Junior O.B."/>
            <person name="Grattapaglia D."/>
            <person name="Novaes E."/>
            <person name="Collevatti R.G."/>
        </authorList>
    </citation>
    <scope>NUCLEOTIDE SEQUENCE [LARGE SCALE GENOMIC DNA]</scope>
    <source>
        <strain evidence="4">cv. UFG-1</strain>
    </source>
</reference>
<evidence type="ECO:0000259" key="2">
    <source>
        <dbReference type="Pfam" id="PF26429"/>
    </source>
</evidence>
<dbReference type="EMBL" id="NKXS01000325">
    <property type="protein sequence ID" value="PIN24991.1"/>
    <property type="molecule type" value="Genomic_DNA"/>
</dbReference>
<evidence type="ECO:0000256" key="1">
    <source>
        <dbReference type="SAM" id="MobiDB-lite"/>
    </source>
</evidence>
<comment type="caution">
    <text evidence="3">The sequence shown here is derived from an EMBL/GenBank/DDBJ whole genome shotgun (WGS) entry which is preliminary data.</text>
</comment>
<dbReference type="Proteomes" id="UP000231279">
    <property type="component" value="Unassembled WGS sequence"/>
</dbReference>
<accession>A0A2G9I5F9</accession>
<feature type="region of interest" description="Disordered" evidence="1">
    <location>
        <begin position="1"/>
        <end position="31"/>
    </location>
</feature>
<organism evidence="3 4">
    <name type="scientific">Handroanthus impetiginosus</name>
    <dbReference type="NCBI Taxonomy" id="429701"/>
    <lineage>
        <taxon>Eukaryota</taxon>
        <taxon>Viridiplantae</taxon>
        <taxon>Streptophyta</taxon>
        <taxon>Embryophyta</taxon>
        <taxon>Tracheophyta</taxon>
        <taxon>Spermatophyta</taxon>
        <taxon>Magnoliopsida</taxon>
        <taxon>eudicotyledons</taxon>
        <taxon>Gunneridae</taxon>
        <taxon>Pentapetalae</taxon>
        <taxon>asterids</taxon>
        <taxon>lamiids</taxon>
        <taxon>Lamiales</taxon>
        <taxon>Bignoniaceae</taxon>
        <taxon>Crescentiina</taxon>
        <taxon>Tabebuia alliance</taxon>
        <taxon>Handroanthus</taxon>
    </lineage>
</organism>
<gene>
    <name evidence="3" type="ORF">CDL12_02253</name>
</gene>
<feature type="compositionally biased region" description="Polar residues" evidence="1">
    <location>
        <begin position="9"/>
        <end position="23"/>
    </location>
</feature>
<dbReference type="STRING" id="429701.A0A2G9I5F9"/>
<name>A0A2G9I5F9_9LAMI</name>
<dbReference type="OrthoDB" id="1751616at2759"/>